<keyword evidence="14" id="KW-0863">Zinc-finger</keyword>
<feature type="compositionally biased region" description="Basic residues" evidence="15">
    <location>
        <begin position="157"/>
        <end position="166"/>
    </location>
</feature>
<evidence type="ECO:0000313" key="17">
    <source>
        <dbReference type="EMBL" id="KAK2077608.1"/>
    </source>
</evidence>
<dbReference type="InterPro" id="IPR007828">
    <property type="entry name" value="Inositol_oxygenase"/>
</dbReference>
<dbReference type="Pfam" id="PF13639">
    <property type="entry name" value="zf-RING_2"/>
    <property type="match status" value="1"/>
</dbReference>
<organism evidence="17 18">
    <name type="scientific">Prototheca wickerhamii</name>
    <dbReference type="NCBI Taxonomy" id="3111"/>
    <lineage>
        <taxon>Eukaryota</taxon>
        <taxon>Viridiplantae</taxon>
        <taxon>Chlorophyta</taxon>
        <taxon>core chlorophytes</taxon>
        <taxon>Trebouxiophyceae</taxon>
        <taxon>Chlorellales</taxon>
        <taxon>Chlorellaceae</taxon>
        <taxon>Prototheca</taxon>
    </lineage>
</organism>
<feature type="domain" description="RING-type" evidence="16">
    <location>
        <begin position="65"/>
        <end position="105"/>
    </location>
</feature>
<dbReference type="GO" id="GO:0005737">
    <property type="term" value="C:cytoplasm"/>
    <property type="evidence" value="ECO:0007669"/>
    <property type="project" value="UniProtKB-SubCell"/>
</dbReference>
<evidence type="ECO:0000256" key="8">
    <source>
        <dbReference type="ARBA" id="ARBA00022644"/>
    </source>
</evidence>
<keyword evidence="18" id="KW-1185">Reference proteome</keyword>
<evidence type="ECO:0000256" key="3">
    <source>
        <dbReference type="ARBA" id="ARBA00005167"/>
    </source>
</evidence>
<dbReference type="Gene3D" id="3.30.40.10">
    <property type="entry name" value="Zinc/RING finger domain, C3HC4 (zinc finger)"/>
    <property type="match status" value="1"/>
</dbReference>
<evidence type="ECO:0000256" key="12">
    <source>
        <dbReference type="ARBA" id="ARBA00029668"/>
    </source>
</evidence>
<dbReference type="SUPFAM" id="SSF57850">
    <property type="entry name" value="RING/U-box"/>
    <property type="match status" value="1"/>
</dbReference>
<comment type="pathway">
    <text evidence="3">Polyol metabolism; myo-inositol degradation into D-glucuronate; D-glucuronate from myo-inositol: step 1/1.</text>
</comment>
<evidence type="ECO:0000256" key="10">
    <source>
        <dbReference type="ARBA" id="ARBA00023002"/>
    </source>
</evidence>
<keyword evidence="11" id="KW-0408">Iron</keyword>
<evidence type="ECO:0000256" key="14">
    <source>
        <dbReference type="PROSITE-ProRule" id="PRU00175"/>
    </source>
</evidence>
<accession>A0AAD9IHD2</accession>
<reference evidence="17" key="1">
    <citation type="submission" date="2021-01" db="EMBL/GenBank/DDBJ databases">
        <authorList>
            <person name="Eckstrom K.M.E."/>
        </authorList>
    </citation>
    <scope>NUCLEOTIDE SEQUENCE</scope>
    <source>
        <strain evidence="17">UVCC 0001</strain>
    </source>
</reference>
<evidence type="ECO:0000256" key="11">
    <source>
        <dbReference type="ARBA" id="ARBA00023004"/>
    </source>
</evidence>
<dbReference type="GO" id="GO:0050113">
    <property type="term" value="F:inositol oxygenase activity"/>
    <property type="evidence" value="ECO:0007669"/>
    <property type="project" value="UniProtKB-EC"/>
</dbReference>
<keyword evidence="8" id="KW-0060">Ascorbate biosynthesis</keyword>
<dbReference type="PROSITE" id="PS50089">
    <property type="entry name" value="ZF_RING_2"/>
    <property type="match status" value="1"/>
</dbReference>
<gene>
    <name evidence="17" type="ORF">QBZ16_004453</name>
</gene>
<evidence type="ECO:0000256" key="13">
    <source>
        <dbReference type="ARBA" id="ARBA00048271"/>
    </source>
</evidence>
<feature type="region of interest" description="Disordered" evidence="15">
    <location>
        <begin position="1"/>
        <end position="42"/>
    </location>
</feature>
<comment type="similarity">
    <text evidence="4">Belongs to the myo-inositol oxygenase family.</text>
</comment>
<name>A0AAD9IHD2_PROWI</name>
<dbReference type="InterPro" id="IPR001841">
    <property type="entry name" value="Znf_RING"/>
</dbReference>
<evidence type="ECO:0000256" key="7">
    <source>
        <dbReference type="ARBA" id="ARBA00022490"/>
    </source>
</evidence>
<evidence type="ECO:0000313" key="18">
    <source>
        <dbReference type="Proteomes" id="UP001255856"/>
    </source>
</evidence>
<comment type="caution">
    <text evidence="17">The sequence shown here is derived from an EMBL/GenBank/DDBJ whole genome shotgun (WGS) entry which is preliminary data.</text>
</comment>
<keyword evidence="10" id="KW-0560">Oxidoreductase</keyword>
<dbReference type="GO" id="GO:0008270">
    <property type="term" value="F:zinc ion binding"/>
    <property type="evidence" value="ECO:0007669"/>
    <property type="project" value="UniProtKB-KW"/>
</dbReference>
<dbReference type="AlphaFoldDB" id="A0AAD9IHD2"/>
<keyword evidence="7" id="KW-0963">Cytoplasm</keyword>
<keyword evidence="9" id="KW-0479">Metal-binding</keyword>
<feature type="compositionally biased region" description="Low complexity" evidence="15">
    <location>
        <begin position="167"/>
        <end position="183"/>
    </location>
</feature>
<evidence type="ECO:0000256" key="5">
    <source>
        <dbReference type="ARBA" id="ARBA00011919"/>
    </source>
</evidence>
<evidence type="ECO:0000259" key="16">
    <source>
        <dbReference type="PROSITE" id="PS50089"/>
    </source>
</evidence>
<comment type="catalytic activity">
    <reaction evidence="13">
        <text>myo-inositol + O2 = D-glucuronate + H2O + H(+)</text>
        <dbReference type="Rhea" id="RHEA:23696"/>
        <dbReference type="ChEBI" id="CHEBI:15377"/>
        <dbReference type="ChEBI" id="CHEBI:15378"/>
        <dbReference type="ChEBI" id="CHEBI:15379"/>
        <dbReference type="ChEBI" id="CHEBI:17268"/>
        <dbReference type="ChEBI" id="CHEBI:58720"/>
        <dbReference type="EC" id="1.13.99.1"/>
    </reaction>
</comment>
<sequence length="641" mass="69929">MALVHEEPVFELDEGEVRPPSDGTPPAASRSMSPESTGETLPTVVDGIELSRKAIVVQEEEAGVCPICLDEFSDADPGMPTTCGHVYHLQCIMQWAQRSHECPMCFKNLELEDEDMNALLPFGEYTPAHATVASSADDSWDLERLLIRLASANHRHERRAARRAARHAAAAASQRQAAVPAAHQPSPAIAMPMAGSREAEEATYPASWPPAGRYDRAGGEPSTPGRAPEGPRTPLTARNDGEGSSGSASSMSLKSRFAKLNFKYEVGRPWYVCELGKSRRFESFGVLDLEFYALPSRFPETMVSPRPPSPVLGEYCASRMIAPHDSKSNLSRSTSTNSVLHAEEALGRGPAALPRVRTQVGKLSDRLPMRECPSALGSCARDALSCHASMSDLIAASRASPPAPHDAAPFGEAELDARIHLSRQTVQFVQRKVASHAHLSHGRLGVWELLAAARWAPLLGPLSLLGRALLLPEFGGERRWAVLGEAFPVGCRIHPAVAASGVRFANADRHRRDYSSVTGVYQRGCGLASVRMSWTGAEYLYLVLQLNGAPLPPEARFLLRHQHFGALFRPGRPYHALLDAGDRALLPTLRRFQELAARCCREEREARDGACPTPEDIAASLERDYGHLVQEYLHPSGTLRW</sequence>
<evidence type="ECO:0000256" key="9">
    <source>
        <dbReference type="ARBA" id="ARBA00022723"/>
    </source>
</evidence>
<dbReference type="SUPFAM" id="SSF109604">
    <property type="entry name" value="HD-domain/PDEase-like"/>
    <property type="match status" value="1"/>
</dbReference>
<evidence type="ECO:0000256" key="15">
    <source>
        <dbReference type="SAM" id="MobiDB-lite"/>
    </source>
</evidence>
<dbReference type="InterPro" id="IPR013083">
    <property type="entry name" value="Znf_RING/FYVE/PHD"/>
</dbReference>
<dbReference type="PANTHER" id="PTHR12588:SF0">
    <property type="entry name" value="INOSITOL OXYGENASE"/>
    <property type="match status" value="1"/>
</dbReference>
<dbReference type="PANTHER" id="PTHR12588">
    <property type="entry name" value="MYOINOSITOL OXYGENASE"/>
    <property type="match status" value="1"/>
</dbReference>
<feature type="compositionally biased region" description="Polar residues" evidence="15">
    <location>
        <begin position="30"/>
        <end position="40"/>
    </location>
</feature>
<dbReference type="EC" id="1.13.99.1" evidence="5"/>
<evidence type="ECO:0000256" key="2">
    <source>
        <dbReference type="ARBA" id="ARBA00004496"/>
    </source>
</evidence>
<evidence type="ECO:0000256" key="1">
    <source>
        <dbReference type="ARBA" id="ARBA00001962"/>
    </source>
</evidence>
<dbReference type="Pfam" id="PF05153">
    <property type="entry name" value="MIOX"/>
    <property type="match status" value="1"/>
</dbReference>
<feature type="region of interest" description="Disordered" evidence="15">
    <location>
        <begin position="157"/>
        <end position="250"/>
    </location>
</feature>
<proteinExistence type="inferred from homology"/>
<keyword evidence="14" id="KW-0862">Zinc</keyword>
<dbReference type="GO" id="GO:0019310">
    <property type="term" value="P:inositol catabolic process"/>
    <property type="evidence" value="ECO:0007669"/>
    <property type="project" value="InterPro"/>
</dbReference>
<dbReference type="Proteomes" id="UP001255856">
    <property type="component" value="Unassembled WGS sequence"/>
</dbReference>
<dbReference type="GO" id="GO:0019853">
    <property type="term" value="P:L-ascorbic acid biosynthetic process"/>
    <property type="evidence" value="ECO:0007669"/>
    <property type="project" value="UniProtKB-KW"/>
</dbReference>
<evidence type="ECO:0000256" key="6">
    <source>
        <dbReference type="ARBA" id="ARBA00019269"/>
    </source>
</evidence>
<dbReference type="EMBL" id="JASFZW010000006">
    <property type="protein sequence ID" value="KAK2077608.1"/>
    <property type="molecule type" value="Genomic_DNA"/>
</dbReference>
<dbReference type="SMART" id="SM00184">
    <property type="entry name" value="RING"/>
    <property type="match status" value="1"/>
</dbReference>
<protein>
    <recommendedName>
        <fullName evidence="6">Inositol oxygenase</fullName>
        <ecNumber evidence="5">1.13.99.1</ecNumber>
    </recommendedName>
    <alternativeName>
        <fullName evidence="12">Myo-inositol oxygenase</fullName>
    </alternativeName>
</protein>
<dbReference type="GO" id="GO:0005506">
    <property type="term" value="F:iron ion binding"/>
    <property type="evidence" value="ECO:0007669"/>
    <property type="project" value="InterPro"/>
</dbReference>
<evidence type="ECO:0000256" key="4">
    <source>
        <dbReference type="ARBA" id="ARBA00005286"/>
    </source>
</evidence>
<comment type="subcellular location">
    <subcellularLocation>
        <location evidence="2">Cytoplasm</location>
    </subcellularLocation>
</comment>
<comment type="cofactor">
    <cofactor evidence="1">
        <name>Fe cation</name>
        <dbReference type="ChEBI" id="CHEBI:24875"/>
    </cofactor>
</comment>